<feature type="compositionally biased region" description="Polar residues" evidence="1">
    <location>
        <begin position="1"/>
        <end position="15"/>
    </location>
</feature>
<protein>
    <submittedName>
        <fullName evidence="2">Uncharacterized protein</fullName>
    </submittedName>
</protein>
<accession>A0A5N6W8Q0</accession>
<evidence type="ECO:0000313" key="2">
    <source>
        <dbReference type="EMBL" id="KAE8317032.1"/>
    </source>
</evidence>
<organism evidence="2 3">
    <name type="scientific">Aspergillus transmontanensis</name>
    <dbReference type="NCBI Taxonomy" id="1034304"/>
    <lineage>
        <taxon>Eukaryota</taxon>
        <taxon>Fungi</taxon>
        <taxon>Dikarya</taxon>
        <taxon>Ascomycota</taxon>
        <taxon>Pezizomycotina</taxon>
        <taxon>Eurotiomycetes</taxon>
        <taxon>Eurotiomycetidae</taxon>
        <taxon>Eurotiales</taxon>
        <taxon>Aspergillaceae</taxon>
        <taxon>Aspergillus</taxon>
        <taxon>Aspergillus subgen. Circumdati</taxon>
    </lineage>
</organism>
<keyword evidence="3" id="KW-1185">Reference proteome</keyword>
<feature type="region of interest" description="Disordered" evidence="1">
    <location>
        <begin position="1"/>
        <end position="22"/>
    </location>
</feature>
<dbReference type="EMBL" id="ML738303">
    <property type="protein sequence ID" value="KAE8317032.1"/>
    <property type="molecule type" value="Genomic_DNA"/>
</dbReference>
<dbReference type="AlphaFoldDB" id="A0A5N6W8Q0"/>
<sequence>MYQQRTHSPTRQQQILPIPGTDRHRIVHQPKPRPFQTHSPQPLPQRSAYKFSHHKQVYIKIASTIRRTPDRPTE</sequence>
<gene>
    <name evidence="2" type="ORF">BDV41DRAFT_526621</name>
</gene>
<reference evidence="3" key="1">
    <citation type="submission" date="2019-04" db="EMBL/GenBank/DDBJ databases">
        <title>Friends and foes A comparative genomics studyof 23 Aspergillus species from section Flavi.</title>
        <authorList>
            <consortium name="DOE Joint Genome Institute"/>
            <person name="Kjaerbolling I."/>
            <person name="Vesth T."/>
            <person name="Frisvad J.C."/>
            <person name="Nybo J.L."/>
            <person name="Theobald S."/>
            <person name="Kildgaard S."/>
            <person name="Isbrandt T."/>
            <person name="Kuo A."/>
            <person name="Sato A."/>
            <person name="Lyhne E.K."/>
            <person name="Kogle M.E."/>
            <person name="Wiebenga A."/>
            <person name="Kun R.S."/>
            <person name="Lubbers R.J."/>
            <person name="Makela M.R."/>
            <person name="Barry K."/>
            <person name="Chovatia M."/>
            <person name="Clum A."/>
            <person name="Daum C."/>
            <person name="Haridas S."/>
            <person name="He G."/>
            <person name="LaButti K."/>
            <person name="Lipzen A."/>
            <person name="Mondo S."/>
            <person name="Riley R."/>
            <person name="Salamov A."/>
            <person name="Simmons B.A."/>
            <person name="Magnuson J.K."/>
            <person name="Henrissat B."/>
            <person name="Mortensen U.H."/>
            <person name="Larsen T.O."/>
            <person name="Devries R.P."/>
            <person name="Grigoriev I.V."/>
            <person name="Machida M."/>
            <person name="Baker S.E."/>
            <person name="Andersen M.R."/>
        </authorList>
    </citation>
    <scope>NUCLEOTIDE SEQUENCE [LARGE SCALE GENOMIC DNA]</scope>
    <source>
        <strain evidence="3">CBS 130015</strain>
    </source>
</reference>
<dbReference type="Proteomes" id="UP000325433">
    <property type="component" value="Unassembled WGS sequence"/>
</dbReference>
<evidence type="ECO:0000256" key="1">
    <source>
        <dbReference type="SAM" id="MobiDB-lite"/>
    </source>
</evidence>
<name>A0A5N6W8Q0_9EURO</name>
<proteinExistence type="predicted"/>
<evidence type="ECO:0000313" key="3">
    <source>
        <dbReference type="Proteomes" id="UP000325433"/>
    </source>
</evidence>